<keyword evidence="3" id="KW-0238">DNA-binding</keyword>
<accession>A0A0H3GQJ5</accession>
<evidence type="ECO:0000313" key="7">
    <source>
        <dbReference type="Proteomes" id="UP000007841"/>
    </source>
</evidence>
<dbReference type="FunFam" id="1.10.10.10:FF:000001">
    <property type="entry name" value="LysR family transcriptional regulator"/>
    <property type="match status" value="1"/>
</dbReference>
<dbReference type="Pfam" id="PF03466">
    <property type="entry name" value="LysR_substrate"/>
    <property type="match status" value="1"/>
</dbReference>
<protein>
    <submittedName>
        <fullName evidence="6">Transcriptional regulator LysR</fullName>
    </submittedName>
</protein>
<dbReference type="STRING" id="1125630.KPHS_16530"/>
<dbReference type="PANTHER" id="PTHR30537:SF58">
    <property type="entry name" value="HTH-TYPE TRANSCRIPTIONAL REGULATOR PERR"/>
    <property type="match status" value="1"/>
</dbReference>
<dbReference type="PROSITE" id="PS50931">
    <property type="entry name" value="HTH_LYSR"/>
    <property type="match status" value="1"/>
</dbReference>
<evidence type="ECO:0000259" key="5">
    <source>
        <dbReference type="PROSITE" id="PS50931"/>
    </source>
</evidence>
<dbReference type="AlphaFoldDB" id="A0A0H3GQJ5"/>
<dbReference type="PRINTS" id="PR00039">
    <property type="entry name" value="HTHLYSR"/>
</dbReference>
<dbReference type="GO" id="GO:0043565">
    <property type="term" value="F:sequence-specific DNA binding"/>
    <property type="evidence" value="ECO:0007669"/>
    <property type="project" value="TreeGrafter"/>
</dbReference>
<evidence type="ECO:0000256" key="1">
    <source>
        <dbReference type="ARBA" id="ARBA00009437"/>
    </source>
</evidence>
<dbReference type="Gene3D" id="1.10.10.10">
    <property type="entry name" value="Winged helix-like DNA-binding domain superfamily/Winged helix DNA-binding domain"/>
    <property type="match status" value="1"/>
</dbReference>
<evidence type="ECO:0000313" key="6">
    <source>
        <dbReference type="EMBL" id="AEW60351.1"/>
    </source>
</evidence>
<keyword evidence="2" id="KW-0805">Transcription regulation</keyword>
<dbReference type="GO" id="GO:0003700">
    <property type="term" value="F:DNA-binding transcription factor activity"/>
    <property type="evidence" value="ECO:0007669"/>
    <property type="project" value="InterPro"/>
</dbReference>
<reference evidence="6 7" key="1">
    <citation type="journal article" date="2012" name="J. Bacteriol.">
        <title>Complete genome sequence of Klebsiella pneumoniae subsp. pneumoniae HS11286, a multidrug-resistant strain isolated from human sputum.</title>
        <authorList>
            <person name="Liu P."/>
            <person name="Li P."/>
            <person name="Jiang X."/>
            <person name="Bi D."/>
            <person name="Xie Y."/>
            <person name="Tai C."/>
            <person name="Deng Z."/>
            <person name="Rajakumar K."/>
            <person name="Ou H.Y."/>
        </authorList>
    </citation>
    <scope>NUCLEOTIDE SEQUENCE [LARGE SCALE GENOMIC DNA]</scope>
    <source>
        <strain evidence="6 7">HS11286</strain>
    </source>
</reference>
<dbReference type="SUPFAM" id="SSF46785">
    <property type="entry name" value="Winged helix' DNA-binding domain"/>
    <property type="match status" value="1"/>
</dbReference>
<dbReference type="SMR" id="A0A0H3GQJ5"/>
<dbReference type="HOGENOM" id="CLU_039613_37_0_6"/>
<dbReference type="SUPFAM" id="SSF53850">
    <property type="entry name" value="Periplasmic binding protein-like II"/>
    <property type="match status" value="1"/>
</dbReference>
<dbReference type="InterPro" id="IPR036388">
    <property type="entry name" value="WH-like_DNA-bd_sf"/>
</dbReference>
<evidence type="ECO:0000256" key="3">
    <source>
        <dbReference type="ARBA" id="ARBA00023125"/>
    </source>
</evidence>
<dbReference type="Pfam" id="PF00126">
    <property type="entry name" value="HTH_1"/>
    <property type="match status" value="1"/>
</dbReference>
<dbReference type="Gene3D" id="3.40.190.10">
    <property type="entry name" value="Periplasmic binding protein-like II"/>
    <property type="match status" value="2"/>
</dbReference>
<gene>
    <name evidence="6" type="ordered locus">KPHS_16530</name>
</gene>
<dbReference type="PANTHER" id="PTHR30537">
    <property type="entry name" value="HTH-TYPE TRANSCRIPTIONAL REGULATOR"/>
    <property type="match status" value="1"/>
</dbReference>
<dbReference type="InterPro" id="IPR036390">
    <property type="entry name" value="WH_DNA-bd_sf"/>
</dbReference>
<keyword evidence="4" id="KW-0804">Transcription</keyword>
<keyword evidence="7" id="KW-1185">Reference proteome</keyword>
<dbReference type="InterPro" id="IPR005119">
    <property type="entry name" value="LysR_subst-bd"/>
</dbReference>
<dbReference type="GeneID" id="11846668"/>
<evidence type="ECO:0000256" key="4">
    <source>
        <dbReference type="ARBA" id="ARBA00023163"/>
    </source>
</evidence>
<dbReference type="GO" id="GO:0006351">
    <property type="term" value="P:DNA-templated transcription"/>
    <property type="evidence" value="ECO:0007669"/>
    <property type="project" value="TreeGrafter"/>
</dbReference>
<organism evidence="6 7">
    <name type="scientific">Klebsiella pneumoniae subsp. pneumoniae (strain HS11286)</name>
    <dbReference type="NCBI Taxonomy" id="1125630"/>
    <lineage>
        <taxon>Bacteria</taxon>
        <taxon>Pseudomonadati</taxon>
        <taxon>Pseudomonadota</taxon>
        <taxon>Gammaproteobacteria</taxon>
        <taxon>Enterobacterales</taxon>
        <taxon>Enterobacteriaceae</taxon>
        <taxon>Klebsiella/Raoultella group</taxon>
        <taxon>Klebsiella</taxon>
        <taxon>Klebsiella pneumoniae complex</taxon>
    </lineage>
</organism>
<dbReference type="InterPro" id="IPR058163">
    <property type="entry name" value="LysR-type_TF_proteobact-type"/>
</dbReference>
<comment type="similarity">
    <text evidence="1">Belongs to the LysR transcriptional regulatory family.</text>
</comment>
<dbReference type="Proteomes" id="UP000007841">
    <property type="component" value="Chromosome"/>
</dbReference>
<dbReference type="RefSeq" id="WP_002895747.1">
    <property type="nucleotide sequence ID" value="NC_016845.1"/>
</dbReference>
<evidence type="ECO:0000256" key="2">
    <source>
        <dbReference type="ARBA" id="ARBA00023015"/>
    </source>
</evidence>
<dbReference type="PATRIC" id="fig|1125630.4.peg.1610"/>
<dbReference type="InterPro" id="IPR000847">
    <property type="entry name" value="LysR_HTH_N"/>
</dbReference>
<feature type="domain" description="HTH lysR-type" evidence="5">
    <location>
        <begin position="13"/>
        <end position="70"/>
    </location>
</feature>
<dbReference type="RefSeq" id="YP_005225953.1">
    <property type="nucleotide sequence ID" value="NC_016845.1"/>
</dbReference>
<sequence length="307" mass="34552">MSQPLPNKNLPMPSLRNIQAFIEVAATGSLNLAAENLNITASAVSHQIASLEHFLGKKLFSRSSKGVTLTAVGEKYLKEVSGALNMIGQATSQVINDIHQDYLRIHSAPSFGLLWLMPRLDKFRQAWPALKISLTCSYESIQFSRDNIDIDIRHGLSQWPTLLVRTIKNERVLPYSAASYLACHPVQVVEDLLACDLIHSDSTLINWSNWLSWHKVRGWHKNFIFNFDRSYMSIEAARMGMGVILESNLLAGGHVRQGQLTPVFADERSMPVGAHHFVLPHANEQKEKVQRFFAWVAGELKEEGFHI</sequence>
<dbReference type="EMBL" id="CP003200">
    <property type="protein sequence ID" value="AEW60351.1"/>
    <property type="molecule type" value="Genomic_DNA"/>
</dbReference>
<name>A0A0H3GQJ5_KLEPH</name>
<dbReference type="KEGG" id="kpm:KPHS_16530"/>
<proteinExistence type="inferred from homology"/>